<comment type="subcellular location">
    <subcellularLocation>
        <location evidence="1">Secreted</location>
        <location evidence="1">Extracellular space</location>
        <location evidence="1">Extracellular matrix</location>
    </subcellularLocation>
</comment>
<accession>A0A673Z083</accession>
<evidence type="ECO:0000313" key="6">
    <source>
        <dbReference type="Proteomes" id="UP000472277"/>
    </source>
</evidence>
<dbReference type="SMART" id="SM00110">
    <property type="entry name" value="C1Q"/>
    <property type="match status" value="1"/>
</dbReference>
<evidence type="ECO:0000256" key="2">
    <source>
        <dbReference type="ARBA" id="ARBA00022525"/>
    </source>
</evidence>
<keyword evidence="3" id="KW-0272">Extracellular matrix</keyword>
<dbReference type="InParanoid" id="A0A673Z083"/>
<evidence type="ECO:0000313" key="5">
    <source>
        <dbReference type="Ensembl" id="ENSSTUP00000040514.1"/>
    </source>
</evidence>
<dbReference type="SUPFAM" id="SSF49842">
    <property type="entry name" value="TNF-like"/>
    <property type="match status" value="1"/>
</dbReference>
<dbReference type="GeneTree" id="ENSGT00950000183116"/>
<dbReference type="InterPro" id="IPR001073">
    <property type="entry name" value="C1q_dom"/>
</dbReference>
<keyword evidence="6" id="KW-1185">Reference proteome</keyword>
<dbReference type="Proteomes" id="UP000472277">
    <property type="component" value="Chromosome 6"/>
</dbReference>
<dbReference type="InterPro" id="IPR050392">
    <property type="entry name" value="Collagen/C1q_domain"/>
</dbReference>
<evidence type="ECO:0000256" key="3">
    <source>
        <dbReference type="ARBA" id="ARBA00022530"/>
    </source>
</evidence>
<dbReference type="OMA" id="CYTMFYN"/>
<organism evidence="5 6">
    <name type="scientific">Salmo trutta</name>
    <name type="common">Brown trout</name>
    <dbReference type="NCBI Taxonomy" id="8032"/>
    <lineage>
        <taxon>Eukaryota</taxon>
        <taxon>Metazoa</taxon>
        <taxon>Chordata</taxon>
        <taxon>Craniata</taxon>
        <taxon>Vertebrata</taxon>
        <taxon>Euteleostomi</taxon>
        <taxon>Actinopterygii</taxon>
        <taxon>Neopterygii</taxon>
        <taxon>Teleostei</taxon>
        <taxon>Protacanthopterygii</taxon>
        <taxon>Salmoniformes</taxon>
        <taxon>Salmonidae</taxon>
        <taxon>Salmoninae</taxon>
        <taxon>Salmo</taxon>
    </lineage>
</organism>
<feature type="domain" description="C1q" evidence="4">
    <location>
        <begin position="30"/>
        <end position="166"/>
    </location>
</feature>
<dbReference type="PRINTS" id="PR00007">
    <property type="entry name" value="COMPLEMNTC1Q"/>
</dbReference>
<sequence length="166" mass="17855">MRASIFLLEVKSMNKAQEEELKTLKKDLSAGQPKVAFSAALRTYGSGNVGPFTTDIPLQYKRVFPNVGSGNNPATVVFTGMVKGVYYFCYTMFYNGNANVSLRKNGQLLVSSRDVGSGPAQDFASNAAVVELEVGDSVYAQLSANREVFDDGGNNNTSSGVLLFPM</sequence>
<proteinExistence type="predicted"/>
<name>A0A673Z083_SALTR</name>
<dbReference type="PANTHER" id="PTHR15427:SF33">
    <property type="entry name" value="COLLAGEN IV NC1 DOMAIN-CONTAINING PROTEIN"/>
    <property type="match status" value="1"/>
</dbReference>
<dbReference type="GO" id="GO:0005581">
    <property type="term" value="C:collagen trimer"/>
    <property type="evidence" value="ECO:0007669"/>
    <property type="project" value="UniProtKB-KW"/>
</dbReference>
<keyword evidence="2" id="KW-0964">Secreted</keyword>
<dbReference type="InterPro" id="IPR008983">
    <property type="entry name" value="Tumour_necrosis_fac-like_dom"/>
</dbReference>
<reference evidence="5" key="1">
    <citation type="submission" date="2025-08" db="UniProtKB">
        <authorList>
            <consortium name="Ensembl"/>
        </authorList>
    </citation>
    <scope>IDENTIFICATION</scope>
</reference>
<evidence type="ECO:0000256" key="1">
    <source>
        <dbReference type="ARBA" id="ARBA00004498"/>
    </source>
</evidence>
<dbReference type="Pfam" id="PF00386">
    <property type="entry name" value="C1q"/>
    <property type="match status" value="1"/>
</dbReference>
<evidence type="ECO:0000259" key="4">
    <source>
        <dbReference type="PROSITE" id="PS50871"/>
    </source>
</evidence>
<dbReference type="AlphaFoldDB" id="A0A673Z083"/>
<dbReference type="Ensembl" id="ENSSTUT00000042340.1">
    <property type="protein sequence ID" value="ENSSTUP00000040514.1"/>
    <property type="gene ID" value="ENSSTUG00000017210.1"/>
</dbReference>
<protein>
    <recommendedName>
        <fullName evidence="4">C1q domain-containing protein</fullName>
    </recommendedName>
</protein>
<dbReference type="Gene3D" id="2.60.120.40">
    <property type="match status" value="1"/>
</dbReference>
<reference evidence="5" key="2">
    <citation type="submission" date="2025-09" db="UniProtKB">
        <authorList>
            <consortium name="Ensembl"/>
        </authorList>
    </citation>
    <scope>IDENTIFICATION</scope>
</reference>
<dbReference type="PANTHER" id="PTHR15427">
    <property type="entry name" value="EMILIN ELASTIN MICROFIBRIL INTERFACE-LOCATED PROTEIN ELASTIN MICROFIBRIL INTERFACER"/>
    <property type="match status" value="1"/>
</dbReference>
<dbReference type="PROSITE" id="PS50871">
    <property type="entry name" value="C1Q"/>
    <property type="match status" value="1"/>
</dbReference>